<evidence type="ECO:0000256" key="6">
    <source>
        <dbReference type="HAMAP-Rule" id="MF_00073"/>
    </source>
</evidence>
<proteinExistence type="inferred from homology"/>
<dbReference type="InterPro" id="IPR035926">
    <property type="entry name" value="NusB-like_sf"/>
</dbReference>
<dbReference type="InterPro" id="IPR006027">
    <property type="entry name" value="NusB_RsmB_TIM44"/>
</dbReference>
<dbReference type="InterPro" id="IPR011605">
    <property type="entry name" value="NusB_fam"/>
</dbReference>
<dbReference type="Proteomes" id="UP000886124">
    <property type="component" value="Unassembled WGS sequence"/>
</dbReference>
<protein>
    <recommendedName>
        <fullName evidence="6">Transcription antitermination protein NusB</fullName>
    </recommendedName>
    <alternativeName>
        <fullName evidence="6">Antitermination factor NusB</fullName>
    </alternativeName>
</protein>
<gene>
    <name evidence="6 8" type="primary">nusB</name>
    <name evidence="8" type="ORF">ENJ89_08765</name>
</gene>
<dbReference type="HAMAP" id="MF_00073">
    <property type="entry name" value="NusB"/>
    <property type="match status" value="1"/>
</dbReference>
<evidence type="ECO:0000259" key="7">
    <source>
        <dbReference type="Pfam" id="PF01029"/>
    </source>
</evidence>
<dbReference type="Gene3D" id="1.10.940.10">
    <property type="entry name" value="NusB-like"/>
    <property type="match status" value="1"/>
</dbReference>
<reference evidence="8" key="1">
    <citation type="journal article" date="2020" name="mSystems">
        <title>Genome- and Community-Level Interaction Insights into Carbon Utilization and Element Cycling Functions of Hydrothermarchaeota in Hydrothermal Sediment.</title>
        <authorList>
            <person name="Zhou Z."/>
            <person name="Liu Y."/>
            <person name="Xu W."/>
            <person name="Pan J."/>
            <person name="Luo Z.H."/>
            <person name="Li M."/>
        </authorList>
    </citation>
    <scope>NUCLEOTIDE SEQUENCE [LARGE SCALE GENOMIC DNA]</scope>
    <source>
        <strain evidence="8">HyVt-527</strain>
    </source>
</reference>
<dbReference type="GO" id="GO:0005829">
    <property type="term" value="C:cytosol"/>
    <property type="evidence" value="ECO:0007669"/>
    <property type="project" value="TreeGrafter"/>
</dbReference>
<keyword evidence="2 6" id="KW-0889">Transcription antitermination</keyword>
<dbReference type="SUPFAM" id="SSF48013">
    <property type="entry name" value="NusB-like"/>
    <property type="match status" value="1"/>
</dbReference>
<dbReference type="EMBL" id="DROD01000559">
    <property type="protein sequence ID" value="HHJ53269.1"/>
    <property type="molecule type" value="Genomic_DNA"/>
</dbReference>
<organism evidence="8">
    <name type="scientific">Caldithrix abyssi</name>
    <dbReference type="NCBI Taxonomy" id="187145"/>
    <lineage>
        <taxon>Bacteria</taxon>
        <taxon>Pseudomonadati</taxon>
        <taxon>Calditrichota</taxon>
        <taxon>Calditrichia</taxon>
        <taxon>Calditrichales</taxon>
        <taxon>Calditrichaceae</taxon>
        <taxon>Caldithrix</taxon>
    </lineage>
</organism>
<evidence type="ECO:0000256" key="1">
    <source>
        <dbReference type="ARBA" id="ARBA00005952"/>
    </source>
</evidence>
<keyword evidence="5 6" id="KW-0804">Transcription</keyword>
<dbReference type="GO" id="GO:0003723">
    <property type="term" value="F:RNA binding"/>
    <property type="evidence" value="ECO:0007669"/>
    <property type="project" value="UniProtKB-UniRule"/>
</dbReference>
<dbReference type="PANTHER" id="PTHR11078:SF3">
    <property type="entry name" value="ANTITERMINATION NUSB DOMAIN-CONTAINING PROTEIN"/>
    <property type="match status" value="1"/>
</dbReference>
<comment type="similarity">
    <text evidence="1 6">Belongs to the NusB family.</text>
</comment>
<evidence type="ECO:0000313" key="8">
    <source>
        <dbReference type="EMBL" id="HHJ53269.1"/>
    </source>
</evidence>
<evidence type="ECO:0000256" key="5">
    <source>
        <dbReference type="ARBA" id="ARBA00023163"/>
    </source>
</evidence>
<feature type="domain" description="NusB/RsmB/TIM44" evidence="7">
    <location>
        <begin position="6"/>
        <end position="131"/>
    </location>
</feature>
<dbReference type="PANTHER" id="PTHR11078">
    <property type="entry name" value="N UTILIZATION SUBSTANCE PROTEIN B-RELATED"/>
    <property type="match status" value="1"/>
</dbReference>
<evidence type="ECO:0000256" key="4">
    <source>
        <dbReference type="ARBA" id="ARBA00023015"/>
    </source>
</evidence>
<sequence>MTMKRRKEREFALQILFALEFNPEAQWIELVERLDEKRKKYNTPFARELIKNCVTHLDEIDAYIKQQLLNWDYNRVAVVDKVLLRMAVAEFLFFETVPPEASINEAIEISKEYSTERSGKFINGILDAILKKLKSEGKLRKTGRGALSHPQKEK</sequence>
<evidence type="ECO:0000256" key="2">
    <source>
        <dbReference type="ARBA" id="ARBA00022814"/>
    </source>
</evidence>
<dbReference type="AlphaFoldDB" id="A0A7V5PQ86"/>
<dbReference type="NCBIfam" id="TIGR01951">
    <property type="entry name" value="nusB"/>
    <property type="match status" value="1"/>
</dbReference>
<evidence type="ECO:0000256" key="3">
    <source>
        <dbReference type="ARBA" id="ARBA00022884"/>
    </source>
</evidence>
<comment type="caution">
    <text evidence="8">The sequence shown here is derived from an EMBL/GenBank/DDBJ whole genome shotgun (WGS) entry which is preliminary data.</text>
</comment>
<comment type="function">
    <text evidence="6">Involved in transcription antitermination. Required for transcription of ribosomal RNA (rRNA) genes. Binds specifically to the boxA antiterminator sequence of the ribosomal RNA (rrn) operons.</text>
</comment>
<keyword evidence="4 6" id="KW-0805">Transcription regulation</keyword>
<name>A0A7V5PQ86_CALAY</name>
<dbReference type="Pfam" id="PF01029">
    <property type="entry name" value="NusB"/>
    <property type="match status" value="1"/>
</dbReference>
<accession>A0A7V5PQ86</accession>
<dbReference type="GO" id="GO:0006353">
    <property type="term" value="P:DNA-templated transcription termination"/>
    <property type="evidence" value="ECO:0007669"/>
    <property type="project" value="UniProtKB-UniRule"/>
</dbReference>
<dbReference type="GO" id="GO:0031564">
    <property type="term" value="P:transcription antitermination"/>
    <property type="evidence" value="ECO:0007669"/>
    <property type="project" value="UniProtKB-KW"/>
</dbReference>
<keyword evidence="3 6" id="KW-0694">RNA-binding</keyword>